<dbReference type="PANTHER" id="PTHR48079:SF6">
    <property type="entry name" value="NAD(P)-BINDING DOMAIN-CONTAINING PROTEIN-RELATED"/>
    <property type="match status" value="1"/>
</dbReference>
<dbReference type="Pfam" id="PF03446">
    <property type="entry name" value="NAD_binding_2"/>
    <property type="match status" value="1"/>
</dbReference>
<keyword evidence="3" id="KW-1185">Reference proteome</keyword>
<protein>
    <submittedName>
        <fullName evidence="2">NAD(P)H-binding protein</fullName>
    </submittedName>
</protein>
<evidence type="ECO:0000313" key="2">
    <source>
        <dbReference type="EMBL" id="MBF8151516.1"/>
    </source>
</evidence>
<proteinExistence type="predicted"/>
<dbReference type="PANTHER" id="PTHR48079">
    <property type="entry name" value="PROTEIN YEEZ"/>
    <property type="match status" value="1"/>
</dbReference>
<organism evidence="2 3">
    <name type="scientific">Winogradskyella marina</name>
    <dbReference type="NCBI Taxonomy" id="2785530"/>
    <lineage>
        <taxon>Bacteria</taxon>
        <taxon>Pseudomonadati</taxon>
        <taxon>Bacteroidota</taxon>
        <taxon>Flavobacteriia</taxon>
        <taxon>Flavobacteriales</taxon>
        <taxon>Flavobacteriaceae</taxon>
        <taxon>Winogradskyella</taxon>
    </lineage>
</organism>
<dbReference type="InterPro" id="IPR036291">
    <property type="entry name" value="NAD(P)-bd_dom_sf"/>
</dbReference>
<sequence>MKTQISIIGCGWLGLSLAQKLVEDGFSINGSTTTKAKLQELRNQHIHPFLITLNDTSISGNYSEFLTGSETVIINIPPGLRKNPNKNHVAEIQHLVREIEKHDIKNVLYISSTSVFEDDVSCPVITANTHPNATSANGKQLIAIEQMLQENSNFKTTILRFAGLVGKKRHPSTYLSGKANISNPDAPINLIHKSDCIAIISAILKTELWNCTLNAAYPVHPTRKDYYQNYCERHNLPLPTFNSSEKSEGKIIASKIVVQLLKYSFKVAP</sequence>
<evidence type="ECO:0000259" key="1">
    <source>
        <dbReference type="Pfam" id="PF03446"/>
    </source>
</evidence>
<dbReference type="InterPro" id="IPR051783">
    <property type="entry name" value="NAD(P)-dependent_oxidoreduct"/>
</dbReference>
<feature type="domain" description="6-phosphogluconate dehydrogenase NADP-binding" evidence="1">
    <location>
        <begin position="4"/>
        <end position="78"/>
    </location>
</feature>
<dbReference type="RefSeq" id="WP_195872769.1">
    <property type="nucleotide sequence ID" value="NZ_JADOET010000024.1"/>
</dbReference>
<accession>A0ABS0EN05</accession>
<comment type="caution">
    <text evidence="2">The sequence shown here is derived from an EMBL/GenBank/DDBJ whole genome shotgun (WGS) entry which is preliminary data.</text>
</comment>
<dbReference type="InterPro" id="IPR006115">
    <property type="entry name" value="6PGDH_NADP-bd"/>
</dbReference>
<dbReference type="Gene3D" id="3.40.50.720">
    <property type="entry name" value="NAD(P)-binding Rossmann-like Domain"/>
    <property type="match status" value="1"/>
</dbReference>
<name>A0ABS0EN05_9FLAO</name>
<reference evidence="2 3" key="1">
    <citation type="submission" date="2020-11" db="EMBL/GenBank/DDBJ databases">
        <title>Winogradskyella marina sp. nov., isolated from marine sediment.</title>
        <authorList>
            <person name="Bo J."/>
            <person name="Wang S."/>
            <person name="Song X."/>
            <person name="Du Z."/>
        </authorList>
    </citation>
    <scope>NUCLEOTIDE SEQUENCE [LARGE SCALE GENOMIC DNA]</scope>
    <source>
        <strain evidence="2 3">F6397</strain>
    </source>
</reference>
<gene>
    <name evidence="2" type="ORF">ITJ86_16555</name>
</gene>
<dbReference type="SUPFAM" id="SSF51735">
    <property type="entry name" value="NAD(P)-binding Rossmann-fold domains"/>
    <property type="match status" value="1"/>
</dbReference>
<dbReference type="Proteomes" id="UP000611215">
    <property type="component" value="Unassembled WGS sequence"/>
</dbReference>
<dbReference type="EMBL" id="JADOET010000024">
    <property type="protein sequence ID" value="MBF8151516.1"/>
    <property type="molecule type" value="Genomic_DNA"/>
</dbReference>
<evidence type="ECO:0000313" key="3">
    <source>
        <dbReference type="Proteomes" id="UP000611215"/>
    </source>
</evidence>